<dbReference type="RefSeq" id="WP_381151113.1">
    <property type="nucleotide sequence ID" value="NZ_JBIRUI010000032.1"/>
</dbReference>
<keyword evidence="2" id="KW-1185">Reference proteome</keyword>
<dbReference type="EMBL" id="JBIRUI010000032">
    <property type="protein sequence ID" value="MFI1719178.1"/>
    <property type="molecule type" value="Genomic_DNA"/>
</dbReference>
<protein>
    <submittedName>
        <fullName evidence="1">YaaC family protein</fullName>
    </submittedName>
</protein>
<sequence>MYMKADPDEAWEKLRASRANPPGKAGGGARRKTYAAALEQAEQMFRAATVVGPATRPLQVFYGLSQAGRAIAAAAVDLKGEDWRLDGHGIKASGFDKPFADIEIRTDPATSRASFVRLSQLLDSPVWGKDPVRLEDVWDMLPVNLDYPLTDRNRHPALYTNDVSIHGDPHPLLHVPVCDIPDWVIDNGSRETVNAFFAKYPGLAQHHEYVRRIPRPDGPPDFTRYDHGGGELRVSWLMPQGHALVEERREHLYSLTRSHGRSRWFLPAIPPTGREPHLLMAWWSVVYTLSMLARYEPAGWAGLISVDSNHHAVPVERLLKRAIDFLPGLIVATVEEVSG</sequence>
<organism evidence="1 2">
    <name type="scientific">Streptomyces litmocidini</name>
    <dbReference type="NCBI Taxonomy" id="67318"/>
    <lineage>
        <taxon>Bacteria</taxon>
        <taxon>Bacillati</taxon>
        <taxon>Actinomycetota</taxon>
        <taxon>Actinomycetes</taxon>
        <taxon>Kitasatosporales</taxon>
        <taxon>Streptomycetaceae</taxon>
        <taxon>Streptomyces</taxon>
    </lineage>
</organism>
<reference evidence="1 2" key="1">
    <citation type="submission" date="2024-10" db="EMBL/GenBank/DDBJ databases">
        <title>The Natural Products Discovery Center: Release of the First 8490 Sequenced Strains for Exploring Actinobacteria Biosynthetic Diversity.</title>
        <authorList>
            <person name="Kalkreuter E."/>
            <person name="Kautsar S.A."/>
            <person name="Yang D."/>
            <person name="Bader C.D."/>
            <person name="Teijaro C.N."/>
            <person name="Fluegel L."/>
            <person name="Davis C.M."/>
            <person name="Simpson J.R."/>
            <person name="Lauterbach L."/>
            <person name="Steele A.D."/>
            <person name="Gui C."/>
            <person name="Meng S."/>
            <person name="Li G."/>
            <person name="Viehrig K."/>
            <person name="Ye F."/>
            <person name="Su P."/>
            <person name="Kiefer A.F."/>
            <person name="Nichols A."/>
            <person name="Cepeda A.J."/>
            <person name="Yan W."/>
            <person name="Fan B."/>
            <person name="Jiang Y."/>
            <person name="Adhikari A."/>
            <person name="Zheng C.-J."/>
            <person name="Schuster L."/>
            <person name="Cowan T.M."/>
            <person name="Smanski M.J."/>
            <person name="Chevrette M.G."/>
            <person name="De Carvalho L.P.S."/>
            <person name="Shen B."/>
        </authorList>
    </citation>
    <scope>NUCLEOTIDE SEQUENCE [LARGE SCALE GENOMIC DNA]</scope>
    <source>
        <strain evidence="1 2">NPDC020602</strain>
    </source>
</reference>
<dbReference type="InterPro" id="IPR026988">
    <property type="entry name" value="YaaC-like"/>
</dbReference>
<evidence type="ECO:0000313" key="2">
    <source>
        <dbReference type="Proteomes" id="UP001611339"/>
    </source>
</evidence>
<proteinExistence type="predicted"/>
<gene>
    <name evidence="1" type="ORF">ACH407_37150</name>
</gene>
<comment type="caution">
    <text evidence="1">The sequence shown here is derived from an EMBL/GenBank/DDBJ whole genome shotgun (WGS) entry which is preliminary data.</text>
</comment>
<accession>A0ABW7UHP4</accession>
<dbReference type="Pfam" id="PF14175">
    <property type="entry name" value="YaaC"/>
    <property type="match status" value="1"/>
</dbReference>
<evidence type="ECO:0000313" key="1">
    <source>
        <dbReference type="EMBL" id="MFI1719178.1"/>
    </source>
</evidence>
<dbReference type="Proteomes" id="UP001611339">
    <property type="component" value="Unassembled WGS sequence"/>
</dbReference>
<name>A0ABW7UHP4_9ACTN</name>